<keyword evidence="1 4" id="KW-0489">Methyltransferase</keyword>
<dbReference type="EMBL" id="JAXOVC010000005">
    <property type="protein sequence ID" value="KAK4501219.1"/>
    <property type="molecule type" value="Genomic_DNA"/>
</dbReference>
<dbReference type="EC" id="2.1.1.-" evidence="4"/>
<dbReference type="HAMAP" id="MF_03044">
    <property type="entry name" value="BMT2"/>
    <property type="match status" value="1"/>
</dbReference>
<evidence type="ECO:0000256" key="3">
    <source>
        <dbReference type="ARBA" id="ARBA00022691"/>
    </source>
</evidence>
<dbReference type="PANTHER" id="PTHR21008:SF1">
    <property type="entry name" value="25S RRNA (ADENINE(2142)-N(1))-METHYLTRANSFERASE"/>
    <property type="match status" value="1"/>
</dbReference>
<reference evidence="6 7" key="1">
    <citation type="journal article" date="2023" name="G3 (Bethesda)">
        <title>A chromosome-level genome assembly of Zasmidium syzygii isolated from banana leaves.</title>
        <authorList>
            <person name="van Westerhoven A.C."/>
            <person name="Mehrabi R."/>
            <person name="Talebi R."/>
            <person name="Steentjes M.B.F."/>
            <person name="Corcolon B."/>
            <person name="Chong P.A."/>
            <person name="Kema G.H.J."/>
            <person name="Seidl M.F."/>
        </authorList>
    </citation>
    <scope>NUCLEOTIDE SEQUENCE [LARGE SCALE GENOMIC DNA]</scope>
    <source>
        <strain evidence="6 7">P124</strain>
    </source>
</reference>
<feature type="compositionally biased region" description="Polar residues" evidence="5">
    <location>
        <begin position="18"/>
        <end position="28"/>
    </location>
</feature>
<feature type="binding site" evidence="4">
    <location>
        <position position="129"/>
    </location>
    <ligand>
        <name>S-adenosyl-L-methionine</name>
        <dbReference type="ChEBI" id="CHEBI:59789"/>
    </ligand>
</feature>
<evidence type="ECO:0000256" key="2">
    <source>
        <dbReference type="ARBA" id="ARBA00022679"/>
    </source>
</evidence>
<accession>A0ABR0EIA0</accession>
<dbReference type="InterPro" id="IPR021867">
    <property type="entry name" value="Bmt2/SAMTOR"/>
</dbReference>
<comment type="subcellular location">
    <subcellularLocation>
        <location evidence="4">Nucleus</location>
        <location evidence="4">Nucleolus</location>
    </subcellularLocation>
</comment>
<keyword evidence="7" id="KW-1185">Reference proteome</keyword>
<dbReference type="PANTHER" id="PTHR21008">
    <property type="entry name" value="S-ADENOSYLMETHIONINE SENSOR UPSTREAM OF MTORC1-RELATED"/>
    <property type="match status" value="1"/>
</dbReference>
<keyword evidence="2 4" id="KW-0808">Transferase</keyword>
<evidence type="ECO:0000256" key="1">
    <source>
        <dbReference type="ARBA" id="ARBA00022603"/>
    </source>
</evidence>
<dbReference type="Proteomes" id="UP001305779">
    <property type="component" value="Unassembled WGS sequence"/>
</dbReference>
<sequence>MGTQKKQSLKAGRPPTAKKTTPNLSSKATQKTIVTFHNLSKALAKAQAENDQTTISAIETEFAKLGGLKAYQAASILGQSSTRGGDSSLQLLQWIPKDLPKMRMLEVGALSTANACSKSGLFDPIVRIDLHSQEPGILQQDFMERPLPRHEDEKFDIISLSLVLNFVPSATQRGDMLRRTTWFLRHHDPLGGHSALLFLVLPAPCVANSRYFNDERLTLIMASLGYVCLQRKQTSKLVYYLWRWRDEPVKGEGLGKVKVRDRGGMNNFCVVLEPET</sequence>
<evidence type="ECO:0000313" key="7">
    <source>
        <dbReference type="Proteomes" id="UP001305779"/>
    </source>
</evidence>
<gene>
    <name evidence="6" type="ORF">PRZ48_007026</name>
</gene>
<protein>
    <recommendedName>
        <fullName evidence="4">25S rRNA adenine-N(1) methyltransferase</fullName>
        <ecNumber evidence="4">2.1.1.-</ecNumber>
    </recommendedName>
</protein>
<keyword evidence="4" id="KW-0539">Nucleus</keyword>
<name>A0ABR0EIA0_ZASCE</name>
<feature type="binding site" evidence="4">
    <location>
        <position position="108"/>
    </location>
    <ligand>
        <name>S-adenosyl-L-methionine</name>
        <dbReference type="ChEBI" id="CHEBI:59789"/>
    </ligand>
</feature>
<organism evidence="6 7">
    <name type="scientific">Zasmidium cellare</name>
    <name type="common">Wine cellar mold</name>
    <name type="synonym">Racodium cellare</name>
    <dbReference type="NCBI Taxonomy" id="395010"/>
    <lineage>
        <taxon>Eukaryota</taxon>
        <taxon>Fungi</taxon>
        <taxon>Dikarya</taxon>
        <taxon>Ascomycota</taxon>
        <taxon>Pezizomycotina</taxon>
        <taxon>Dothideomycetes</taxon>
        <taxon>Dothideomycetidae</taxon>
        <taxon>Mycosphaerellales</taxon>
        <taxon>Mycosphaerellaceae</taxon>
        <taxon>Zasmidium</taxon>
    </lineage>
</organism>
<proteinExistence type="inferred from homology"/>
<keyword evidence="3 4" id="KW-0949">S-adenosyl-L-methionine</keyword>
<evidence type="ECO:0000256" key="5">
    <source>
        <dbReference type="SAM" id="MobiDB-lite"/>
    </source>
</evidence>
<comment type="function">
    <text evidence="4">S-adenosyl-L-methionine-dependent methyltransferase that specifically methylates the N(1) position of an adenine present in helix 65 in 25S rRNA.</text>
</comment>
<evidence type="ECO:0000313" key="6">
    <source>
        <dbReference type="EMBL" id="KAK4501219.1"/>
    </source>
</evidence>
<comment type="caution">
    <text evidence="6">The sequence shown here is derived from an EMBL/GenBank/DDBJ whole genome shotgun (WGS) entry which is preliminary data.</text>
</comment>
<feature type="region of interest" description="Disordered" evidence="5">
    <location>
        <begin position="1"/>
        <end position="28"/>
    </location>
</feature>
<dbReference type="Pfam" id="PF11968">
    <property type="entry name" value="Bmt2"/>
    <property type="match status" value="1"/>
</dbReference>
<evidence type="ECO:0000256" key="4">
    <source>
        <dbReference type="HAMAP-Rule" id="MF_03044"/>
    </source>
</evidence>
<comment type="similarity">
    <text evidence="4">Belongs to the BMT2 family.</text>
</comment>